<evidence type="ECO:0000256" key="1">
    <source>
        <dbReference type="SAM" id="MobiDB-lite"/>
    </source>
</evidence>
<dbReference type="DNASU" id="942749"/>
<dbReference type="STRING" id="190650.CC_1971"/>
<proteinExistence type="predicted"/>
<reference evidence="3 4" key="1">
    <citation type="journal article" date="2001" name="Proc. Natl. Acad. Sci. U.S.A.">
        <title>Complete genome sequence of Caulobacter crescentus.</title>
        <authorList>
            <person name="Nierman W.C."/>
            <person name="Feldblyum T.V."/>
            <person name="Laub M.T."/>
            <person name="Paulsen I.T."/>
            <person name="Nelson K.E."/>
            <person name="Eisen J.A."/>
            <person name="Heidelberg J.F."/>
            <person name="Alley M.R."/>
            <person name="Ohta N."/>
            <person name="Maddock J.R."/>
            <person name="Potocka I."/>
            <person name="Nelson W.C."/>
            <person name="Newton A."/>
            <person name="Stephens C."/>
            <person name="Phadke N.D."/>
            <person name="Ely B."/>
            <person name="DeBoy R.T."/>
            <person name="Dodson R.J."/>
            <person name="Durkin A.S."/>
            <person name="Gwinn M.L."/>
            <person name="Haft D.H."/>
            <person name="Kolonay J.F."/>
            <person name="Smit J."/>
            <person name="Craven M.B."/>
            <person name="Khouri H."/>
            <person name="Shetty J."/>
            <person name="Berry K."/>
            <person name="Utterback T."/>
            <person name="Tran K."/>
            <person name="Wolf A."/>
            <person name="Vamathevan J."/>
            <person name="Ermolaeva M."/>
            <person name="White O."/>
            <person name="Salzberg S.L."/>
            <person name="Venter J.C."/>
            <person name="Shapiro L."/>
            <person name="Fraser C.M."/>
        </authorList>
    </citation>
    <scope>NUCLEOTIDE SEQUENCE [LARGE SCALE GENOMIC DNA]</scope>
    <source>
        <strain evidence="4">ATCC 19089 / CB15</strain>
    </source>
</reference>
<dbReference type="EMBL" id="AE005673">
    <property type="protein sequence ID" value="AAK23946.1"/>
    <property type="molecule type" value="Genomic_DNA"/>
</dbReference>
<dbReference type="InterPro" id="IPR011008">
    <property type="entry name" value="Dimeric_a/b-barrel"/>
</dbReference>
<dbReference type="SMR" id="Q9A6W1"/>
<dbReference type="SUPFAM" id="SSF54909">
    <property type="entry name" value="Dimeric alpha+beta barrel"/>
    <property type="match status" value="1"/>
</dbReference>
<protein>
    <recommendedName>
        <fullName evidence="2">ABM domain-containing protein</fullName>
    </recommendedName>
</protein>
<feature type="compositionally biased region" description="Basic and acidic residues" evidence="1">
    <location>
        <begin position="17"/>
        <end position="29"/>
    </location>
</feature>
<gene>
    <name evidence="3" type="ordered locus">CC_1971</name>
</gene>
<dbReference type="PROSITE" id="PS51725">
    <property type="entry name" value="ABM"/>
    <property type="match status" value="1"/>
</dbReference>
<evidence type="ECO:0000313" key="3">
    <source>
        <dbReference type="EMBL" id="AAK23946.1"/>
    </source>
</evidence>
<evidence type="ECO:0000313" key="4">
    <source>
        <dbReference type="Proteomes" id="UP000001816"/>
    </source>
</evidence>
<dbReference type="PATRIC" id="fig|190650.5.peg.1988"/>
<accession>Q9A6W1</accession>
<dbReference type="KEGG" id="ccr:CC_1971"/>
<dbReference type="InterPro" id="IPR007138">
    <property type="entry name" value="ABM_dom"/>
</dbReference>
<dbReference type="AlphaFoldDB" id="Q9A6W1"/>
<feature type="domain" description="ABM" evidence="2">
    <location>
        <begin position="114"/>
        <end position="200"/>
    </location>
</feature>
<feature type="region of interest" description="Disordered" evidence="1">
    <location>
        <begin position="17"/>
        <end position="46"/>
    </location>
</feature>
<keyword evidence="4" id="KW-1185">Reference proteome</keyword>
<dbReference type="Gene3D" id="3.30.70.100">
    <property type="match status" value="1"/>
</dbReference>
<dbReference type="eggNOG" id="COG1359">
    <property type="taxonomic scope" value="Bacteria"/>
</dbReference>
<name>Q9A6W1_CAUVC</name>
<dbReference type="EnsemblBacteria" id="AAK23946">
    <property type="protein sequence ID" value="AAK23946"/>
    <property type="gene ID" value="CC_1971"/>
</dbReference>
<dbReference type="Proteomes" id="UP000001816">
    <property type="component" value="Chromosome"/>
</dbReference>
<feature type="compositionally biased region" description="Basic and acidic residues" evidence="1">
    <location>
        <begin position="36"/>
        <end position="46"/>
    </location>
</feature>
<evidence type="ECO:0000259" key="2">
    <source>
        <dbReference type="PROSITE" id="PS51725"/>
    </source>
</evidence>
<dbReference type="BioCyc" id="CAULO:CC1971-MONOMER"/>
<dbReference type="HOGENOM" id="CLU_1308270_0_0_5"/>
<dbReference type="Pfam" id="PF03992">
    <property type="entry name" value="ABM"/>
    <property type="match status" value="1"/>
</dbReference>
<sequence length="210" mass="22492">MAQAERPSASRLVAIATERHLIMKNPDSRRGRKDRRKEPRYQVKRRELVRPPAKTLRGASNLDRALRPMARGCAAKGAGLSDTDFGRREVLAGGVAAVALPTVSKAQAEEMPMYGLIGQMLAAPGKRDELLAILAEGTADMPGCLSYVLATDPANPEAIWITEVWTDKAAHAGSLKLPAVQAAIAKARPIIAGFPQRFETTPIGGHGLKA</sequence>
<organism evidence="3 4">
    <name type="scientific">Caulobacter vibrioides (strain ATCC 19089 / CIP 103742 / CB 15)</name>
    <name type="common">Caulobacter crescentus</name>
    <dbReference type="NCBI Taxonomy" id="190650"/>
    <lineage>
        <taxon>Bacteria</taxon>
        <taxon>Pseudomonadati</taxon>
        <taxon>Pseudomonadota</taxon>
        <taxon>Alphaproteobacteria</taxon>
        <taxon>Caulobacterales</taxon>
        <taxon>Caulobacteraceae</taxon>
        <taxon>Caulobacter</taxon>
    </lineage>
</organism>
<dbReference type="PIR" id="F87493">
    <property type="entry name" value="F87493"/>
</dbReference>